<dbReference type="InterPro" id="IPR039448">
    <property type="entry name" value="Beta_helix"/>
</dbReference>
<dbReference type="GO" id="GO:0016829">
    <property type="term" value="F:lyase activity"/>
    <property type="evidence" value="ECO:0007669"/>
    <property type="project" value="UniProtKB-KW"/>
</dbReference>
<protein>
    <submittedName>
        <fullName evidence="3">Pectate lyase superfamily protein</fullName>
    </submittedName>
</protein>
<dbReference type="InterPro" id="IPR012334">
    <property type="entry name" value="Pectin_lyas_fold"/>
</dbReference>
<dbReference type="Pfam" id="PF12708">
    <property type="entry name" value="Pect-lyase_RHGA_epim"/>
    <property type="match status" value="1"/>
</dbReference>
<dbReference type="EMBL" id="FUWJ01000009">
    <property type="protein sequence ID" value="SKA30414.1"/>
    <property type="molecule type" value="Genomic_DNA"/>
</dbReference>
<evidence type="ECO:0000259" key="1">
    <source>
        <dbReference type="Pfam" id="PF12708"/>
    </source>
</evidence>
<dbReference type="InterPro" id="IPR011050">
    <property type="entry name" value="Pectin_lyase_fold/virulence"/>
</dbReference>
<gene>
    <name evidence="3" type="ORF">SAMN02745126_04962</name>
</gene>
<dbReference type="SUPFAM" id="SSF51126">
    <property type="entry name" value="Pectin lyase-like"/>
    <property type="match status" value="1"/>
</dbReference>
<feature type="domain" description="Right handed beta helix" evidence="2">
    <location>
        <begin position="152"/>
        <end position="310"/>
    </location>
</feature>
<dbReference type="AlphaFoldDB" id="A0A1T4SQ66"/>
<accession>A0A1T4SQ66</accession>
<evidence type="ECO:0000313" key="3">
    <source>
        <dbReference type="EMBL" id="SKA30414.1"/>
    </source>
</evidence>
<dbReference type="Proteomes" id="UP000190092">
    <property type="component" value="Unassembled WGS sequence"/>
</dbReference>
<proteinExistence type="predicted"/>
<keyword evidence="3" id="KW-0456">Lyase</keyword>
<evidence type="ECO:0000313" key="4">
    <source>
        <dbReference type="Proteomes" id="UP000190092"/>
    </source>
</evidence>
<keyword evidence="4" id="KW-1185">Reference proteome</keyword>
<dbReference type="InterPro" id="IPR024535">
    <property type="entry name" value="RHGA/B-epi-like_pectate_lyase"/>
</dbReference>
<feature type="domain" description="Rhamnogalacturonase A/B/Epimerase-like pectate lyase" evidence="1">
    <location>
        <begin position="58"/>
        <end position="107"/>
    </location>
</feature>
<organism evidence="3 4">
    <name type="scientific">Enhydrobacter aerosaccus</name>
    <dbReference type="NCBI Taxonomy" id="225324"/>
    <lineage>
        <taxon>Bacteria</taxon>
        <taxon>Pseudomonadati</taxon>
        <taxon>Pseudomonadota</taxon>
        <taxon>Alphaproteobacteria</taxon>
        <taxon>Hyphomicrobiales</taxon>
        <taxon>Enhydrobacter</taxon>
    </lineage>
</organism>
<sequence length="437" mass="45863">MVRPPTLSAVRPVGAVTADDGRRALLGLGAGAALAALPGLALAQQKQQAPPAARQMLSAATFGARGDNTADDTMALQSALDAAFAPDGPGFLLLPPGTYKVTRPLRITPPEGDRGNITRHFGLLAHGARLQSAIAGGGNVLELVCRSTVRFFTLEGLDILGSGKEGHGVYIECEHNDHYFYNFCLRDIVVQGVGGDGIRLVGNVFEGQLINVYLRDNKRNGASFAHGSRAGILSAIHVFGSVFGQNGQYGAAMVHGCYDVAFHGCYFLLNGKEGLVAENGCTLLSNCGFENNHESAPDFAHGGSGIYLQNFGTLIGCTAYSMFKQRRLIQAYVVSQFTMIGCTGSGDAQAKGAGLALIGGEKKARATIIAPSGSVEYLNGFEGLEISAEGSGGVRFGAHWQSANLVQLGPYRLWVDQKGKLRLKNGTPASDDDGSTV</sequence>
<evidence type="ECO:0000259" key="2">
    <source>
        <dbReference type="Pfam" id="PF13229"/>
    </source>
</evidence>
<dbReference type="Pfam" id="PF13229">
    <property type="entry name" value="Beta_helix"/>
    <property type="match status" value="1"/>
</dbReference>
<reference evidence="4" key="1">
    <citation type="submission" date="2017-02" db="EMBL/GenBank/DDBJ databases">
        <authorList>
            <person name="Varghese N."/>
            <person name="Submissions S."/>
        </authorList>
    </citation>
    <scope>NUCLEOTIDE SEQUENCE [LARGE SCALE GENOMIC DNA]</scope>
    <source>
        <strain evidence="4">ATCC 27094</strain>
    </source>
</reference>
<name>A0A1T4SQ66_9HYPH</name>
<dbReference type="Gene3D" id="2.160.20.10">
    <property type="entry name" value="Single-stranded right-handed beta-helix, Pectin lyase-like"/>
    <property type="match status" value="1"/>
</dbReference>
<dbReference type="STRING" id="225324.SAMN02745126_04962"/>